<dbReference type="EMBL" id="CAJVQB010087757">
    <property type="protein sequence ID" value="CAG8847463.1"/>
    <property type="molecule type" value="Genomic_DNA"/>
</dbReference>
<accession>A0ABN7X4R9</accession>
<feature type="non-terminal residue" evidence="1">
    <location>
        <position position="327"/>
    </location>
</feature>
<feature type="non-terminal residue" evidence="1">
    <location>
        <position position="1"/>
    </location>
</feature>
<proteinExistence type="predicted"/>
<keyword evidence="2" id="KW-1185">Reference proteome</keyword>
<sequence>IDAQHMADCEGINTPTQRTVMPEEGKNIYKFMRYDRMLDAPFTCTADAETFAMNVDEKRGLNTTAIQKHKIASIDYIIRRSDGECSYPVKIRGDDPAGDFIKAMQKEVENMQDFLASGHIIRKSAEELSNMLHSGILPEKETEKFLNICEAFRIWKLRGDYEKEIRALNDLYHALNTLYEIHKRKPLGRDIGRMYHLAKTIWYRLKYPGEPMKKLTKAEENHHNSAKDKFDGHIISQAMGRASEEAITAIPHNMENYLSFDIGDQRYMDSLQIMAGSLDSHVSNLGAEPSMPTGGHRWLEPGEIPELFDKVSKCEIPDDAPKGYILE</sequence>
<protein>
    <submittedName>
        <fullName evidence="1">1502_t:CDS:1</fullName>
    </submittedName>
</protein>
<evidence type="ECO:0000313" key="2">
    <source>
        <dbReference type="Proteomes" id="UP000789901"/>
    </source>
</evidence>
<comment type="caution">
    <text evidence="1">The sequence shown here is derived from an EMBL/GenBank/DDBJ whole genome shotgun (WGS) entry which is preliminary data.</text>
</comment>
<dbReference type="Proteomes" id="UP000789901">
    <property type="component" value="Unassembled WGS sequence"/>
</dbReference>
<reference evidence="1 2" key="1">
    <citation type="submission" date="2021-06" db="EMBL/GenBank/DDBJ databases">
        <authorList>
            <person name="Kallberg Y."/>
            <person name="Tangrot J."/>
            <person name="Rosling A."/>
        </authorList>
    </citation>
    <scope>NUCLEOTIDE SEQUENCE [LARGE SCALE GENOMIC DNA]</scope>
    <source>
        <strain evidence="1 2">120-4 pot B 10/14</strain>
    </source>
</reference>
<name>A0ABN7X4R9_GIGMA</name>
<gene>
    <name evidence="1" type="ORF">GMARGA_LOCUS38682</name>
</gene>
<evidence type="ECO:0000313" key="1">
    <source>
        <dbReference type="EMBL" id="CAG8847463.1"/>
    </source>
</evidence>
<organism evidence="1 2">
    <name type="scientific">Gigaspora margarita</name>
    <dbReference type="NCBI Taxonomy" id="4874"/>
    <lineage>
        <taxon>Eukaryota</taxon>
        <taxon>Fungi</taxon>
        <taxon>Fungi incertae sedis</taxon>
        <taxon>Mucoromycota</taxon>
        <taxon>Glomeromycotina</taxon>
        <taxon>Glomeromycetes</taxon>
        <taxon>Diversisporales</taxon>
        <taxon>Gigasporaceae</taxon>
        <taxon>Gigaspora</taxon>
    </lineage>
</organism>